<dbReference type="PANTHER" id="PTHR43133">
    <property type="entry name" value="RNA POLYMERASE ECF-TYPE SIGMA FACTO"/>
    <property type="match status" value="1"/>
</dbReference>
<dbReference type="Proteomes" id="UP000265719">
    <property type="component" value="Chromosome"/>
</dbReference>
<keyword evidence="10" id="KW-1185">Reference proteome</keyword>
<dbReference type="InterPro" id="IPR013324">
    <property type="entry name" value="RNA_pol_sigma_r3/r4-like"/>
</dbReference>
<dbReference type="Pfam" id="PF04542">
    <property type="entry name" value="Sigma70_r2"/>
    <property type="match status" value="1"/>
</dbReference>
<keyword evidence="2" id="KW-0805">Transcription regulation</keyword>
<protein>
    <submittedName>
        <fullName evidence="9">Sigma-70 family RNA polymerase sigma factor</fullName>
    </submittedName>
</protein>
<dbReference type="SUPFAM" id="SSF88946">
    <property type="entry name" value="Sigma2 domain of RNA polymerase sigma factors"/>
    <property type="match status" value="1"/>
</dbReference>
<evidence type="ECO:0000256" key="5">
    <source>
        <dbReference type="ARBA" id="ARBA00023163"/>
    </source>
</evidence>
<evidence type="ECO:0000256" key="1">
    <source>
        <dbReference type="ARBA" id="ARBA00010641"/>
    </source>
</evidence>
<dbReference type="InterPro" id="IPR013325">
    <property type="entry name" value="RNA_pol_sigma_r2"/>
</dbReference>
<gene>
    <name evidence="9" type="ORF">NI17_011775</name>
</gene>
<dbReference type="NCBIfam" id="TIGR02937">
    <property type="entry name" value="sigma70-ECF"/>
    <property type="match status" value="1"/>
</dbReference>
<evidence type="ECO:0000256" key="3">
    <source>
        <dbReference type="ARBA" id="ARBA00023082"/>
    </source>
</evidence>
<dbReference type="PANTHER" id="PTHR43133:SF66">
    <property type="entry name" value="ECF RNA POLYMERASE SIGMA FACTOR SIGK"/>
    <property type="match status" value="1"/>
</dbReference>
<organism evidence="9 10">
    <name type="scientific">Thermobifida halotolerans</name>
    <dbReference type="NCBI Taxonomy" id="483545"/>
    <lineage>
        <taxon>Bacteria</taxon>
        <taxon>Bacillati</taxon>
        <taxon>Actinomycetota</taxon>
        <taxon>Actinomycetes</taxon>
        <taxon>Streptosporangiales</taxon>
        <taxon>Nocardiopsidaceae</taxon>
        <taxon>Thermobifida</taxon>
    </lineage>
</organism>
<accession>A0AA97M0S5</accession>
<evidence type="ECO:0000256" key="6">
    <source>
        <dbReference type="SAM" id="MobiDB-lite"/>
    </source>
</evidence>
<feature type="domain" description="RNA polymerase sigma-70 region 4" evidence="8">
    <location>
        <begin position="143"/>
        <end position="192"/>
    </location>
</feature>
<evidence type="ECO:0000259" key="7">
    <source>
        <dbReference type="Pfam" id="PF04542"/>
    </source>
</evidence>
<dbReference type="KEGG" id="thao:NI17_011775"/>
<dbReference type="AlphaFoldDB" id="A0AA97M0S5"/>
<keyword evidence="4" id="KW-0238">DNA-binding</keyword>
<evidence type="ECO:0000256" key="2">
    <source>
        <dbReference type="ARBA" id="ARBA00023015"/>
    </source>
</evidence>
<dbReference type="Pfam" id="PF04545">
    <property type="entry name" value="Sigma70_r4"/>
    <property type="match status" value="1"/>
</dbReference>
<dbReference type="Gene3D" id="1.10.10.10">
    <property type="entry name" value="Winged helix-like DNA-binding domain superfamily/Winged helix DNA-binding domain"/>
    <property type="match status" value="1"/>
</dbReference>
<evidence type="ECO:0000259" key="8">
    <source>
        <dbReference type="Pfam" id="PF04545"/>
    </source>
</evidence>
<dbReference type="InterPro" id="IPR039425">
    <property type="entry name" value="RNA_pol_sigma-70-like"/>
</dbReference>
<keyword evidence="3" id="KW-0731">Sigma factor</keyword>
<evidence type="ECO:0000313" key="10">
    <source>
        <dbReference type="Proteomes" id="UP000265719"/>
    </source>
</evidence>
<evidence type="ECO:0000313" key="9">
    <source>
        <dbReference type="EMBL" id="UOE21710.1"/>
    </source>
</evidence>
<dbReference type="RefSeq" id="WP_068693046.1">
    <property type="nucleotide sequence ID" value="NZ_CP063196.1"/>
</dbReference>
<dbReference type="InterPro" id="IPR014284">
    <property type="entry name" value="RNA_pol_sigma-70_dom"/>
</dbReference>
<dbReference type="InterPro" id="IPR007630">
    <property type="entry name" value="RNA_pol_sigma70_r4"/>
</dbReference>
<dbReference type="Gene3D" id="1.10.1740.10">
    <property type="match status" value="1"/>
</dbReference>
<dbReference type="SUPFAM" id="SSF88659">
    <property type="entry name" value="Sigma3 and sigma4 domains of RNA polymerase sigma factors"/>
    <property type="match status" value="1"/>
</dbReference>
<dbReference type="InterPro" id="IPR007627">
    <property type="entry name" value="RNA_pol_sigma70_r2"/>
</dbReference>
<comment type="similarity">
    <text evidence="1">Belongs to the sigma-70 factor family. ECF subfamily.</text>
</comment>
<feature type="domain" description="RNA polymerase sigma-70 region 2" evidence="7">
    <location>
        <begin position="39"/>
        <end position="105"/>
    </location>
</feature>
<dbReference type="GO" id="GO:0016987">
    <property type="term" value="F:sigma factor activity"/>
    <property type="evidence" value="ECO:0007669"/>
    <property type="project" value="UniProtKB-KW"/>
</dbReference>
<dbReference type="EMBL" id="CP063196">
    <property type="protein sequence ID" value="UOE21710.1"/>
    <property type="molecule type" value="Genomic_DNA"/>
</dbReference>
<keyword evidence="5" id="KW-0804">Transcription</keyword>
<dbReference type="InterPro" id="IPR036388">
    <property type="entry name" value="WH-like_DNA-bd_sf"/>
</dbReference>
<sequence>MQPAVSLEPTPGRDDGSPSVPAQPRPAPLRDASIFGRAYRELSGPVSDLIHRILRDPAQSEEVVQEVFLEVWRLAARFDPQRGSLRSWVLTIAHRRAVDRVRAERAAADRDARAGVLAERDSSVDTVVELVIRLMECERVRFCLKKLTGLQHEAVRLVYYSGLTQRETADLLGVPLTTVKARLRDALLRLRACVDDRDDAPRRRMPV</sequence>
<feature type="region of interest" description="Disordered" evidence="6">
    <location>
        <begin position="1"/>
        <end position="29"/>
    </location>
</feature>
<proteinExistence type="inferred from homology"/>
<dbReference type="GO" id="GO:0003677">
    <property type="term" value="F:DNA binding"/>
    <property type="evidence" value="ECO:0007669"/>
    <property type="project" value="UniProtKB-KW"/>
</dbReference>
<name>A0AA97M0S5_9ACTN</name>
<reference evidence="9" key="1">
    <citation type="submission" date="2020-10" db="EMBL/GenBank/DDBJ databases">
        <title>De novo genome project of the cellulose decomposer Thermobifida halotolerans type strain.</title>
        <authorList>
            <person name="Nagy I."/>
            <person name="Horvath B."/>
            <person name="Kukolya J."/>
            <person name="Nagy I."/>
            <person name="Orsini M."/>
        </authorList>
    </citation>
    <scope>NUCLEOTIDE SEQUENCE</scope>
    <source>
        <strain evidence="9">DSM 44931</strain>
    </source>
</reference>
<evidence type="ECO:0000256" key="4">
    <source>
        <dbReference type="ARBA" id="ARBA00023125"/>
    </source>
</evidence>
<dbReference type="GO" id="GO:0006352">
    <property type="term" value="P:DNA-templated transcription initiation"/>
    <property type="evidence" value="ECO:0007669"/>
    <property type="project" value="InterPro"/>
</dbReference>